<organism evidence="2">
    <name type="scientific">Ignisphaera aggregans</name>
    <dbReference type="NCBI Taxonomy" id="334771"/>
    <lineage>
        <taxon>Archaea</taxon>
        <taxon>Thermoproteota</taxon>
        <taxon>Thermoprotei</taxon>
        <taxon>Desulfurococcales</taxon>
        <taxon>Desulfurococcaceae</taxon>
        <taxon>Ignisphaera</taxon>
    </lineage>
</organism>
<sequence length="301" mass="34182">MKVKIDFYYFFSILFIVLVILLTLYPVIGFYFTTYISSPHDLSPGSSFIYYAMILPHVGYNTTSVYVAKLNFTYVDLDEYLIDVELYRLEGPGGISVRPIREGGFTFSAERVDILCNARMTLRYQNSSLVRMVMPKVAGNVSIVNDVKYLVFEKTGSYMGRGFLSLSYPEKYLGFAWGYRGVVVNTTSNSSIAEIATFVRIDKHYLAYQVVADQPIISQALLNDFGHLCPVLHNLVEADLKIASELSYTDEEMLQLNYTDIVPSDQAWLRVFWDNFNALAPVSYALVAMALILIILRVRRG</sequence>
<keyword evidence="1" id="KW-1133">Transmembrane helix</keyword>
<dbReference type="AlphaFoldDB" id="A0A7J3Z822"/>
<protein>
    <submittedName>
        <fullName evidence="2">Uncharacterized protein</fullName>
    </submittedName>
</protein>
<keyword evidence="1" id="KW-0812">Transmembrane</keyword>
<feature type="transmembrane region" description="Helical" evidence="1">
    <location>
        <begin position="48"/>
        <end position="68"/>
    </location>
</feature>
<evidence type="ECO:0000313" key="2">
    <source>
        <dbReference type="EMBL" id="HHQ50979.1"/>
    </source>
</evidence>
<feature type="transmembrane region" description="Helical" evidence="1">
    <location>
        <begin position="278"/>
        <end position="298"/>
    </location>
</feature>
<dbReference type="EMBL" id="DRYQ01000090">
    <property type="protein sequence ID" value="HHQ50979.1"/>
    <property type="molecule type" value="Genomic_DNA"/>
</dbReference>
<evidence type="ECO:0000256" key="1">
    <source>
        <dbReference type="SAM" id="Phobius"/>
    </source>
</evidence>
<reference evidence="2" key="1">
    <citation type="journal article" date="2020" name="mSystems">
        <title>Genome- and Community-Level Interaction Insights into Carbon Utilization and Element Cycling Functions of Hydrothermarchaeota in Hydrothermal Sediment.</title>
        <authorList>
            <person name="Zhou Z."/>
            <person name="Liu Y."/>
            <person name="Xu W."/>
            <person name="Pan J."/>
            <person name="Luo Z.H."/>
            <person name="Li M."/>
        </authorList>
    </citation>
    <scope>NUCLEOTIDE SEQUENCE [LARGE SCALE GENOMIC DNA]</scope>
    <source>
        <strain evidence="2">SpSt-1105</strain>
    </source>
</reference>
<comment type="caution">
    <text evidence="2">The sequence shown here is derived from an EMBL/GenBank/DDBJ whole genome shotgun (WGS) entry which is preliminary data.</text>
</comment>
<feature type="transmembrane region" description="Helical" evidence="1">
    <location>
        <begin position="7"/>
        <end position="28"/>
    </location>
</feature>
<keyword evidence="1" id="KW-0472">Membrane</keyword>
<proteinExistence type="predicted"/>
<gene>
    <name evidence="2" type="ORF">ENM66_06480</name>
</gene>
<name>A0A7J3Z822_9CREN</name>
<accession>A0A7J3Z822</accession>